<evidence type="ECO:0000256" key="1">
    <source>
        <dbReference type="ARBA" id="ARBA00006284"/>
    </source>
</evidence>
<dbReference type="GO" id="GO:0008887">
    <property type="term" value="F:glycerate kinase activity"/>
    <property type="evidence" value="ECO:0007669"/>
    <property type="project" value="UniProtKB-UniRule"/>
</dbReference>
<gene>
    <name evidence="6" type="ORF">FY030_15705</name>
</gene>
<dbReference type="Gene3D" id="3.40.50.10350">
    <property type="entry name" value="Glycerate kinase, domain 1"/>
    <property type="match status" value="1"/>
</dbReference>
<dbReference type="InterPro" id="IPR018197">
    <property type="entry name" value="Glycerate_kinase_RE-like"/>
</dbReference>
<protein>
    <submittedName>
        <fullName evidence="6">Glycerate kinase</fullName>
    </submittedName>
</protein>
<evidence type="ECO:0000313" key="6">
    <source>
        <dbReference type="EMBL" id="QFG69959.1"/>
    </source>
</evidence>
<dbReference type="InterPro" id="IPR018193">
    <property type="entry name" value="Glyc_kinase_flavodox-like_fold"/>
</dbReference>
<evidence type="ECO:0000256" key="5">
    <source>
        <dbReference type="SAM" id="MobiDB-lite"/>
    </source>
</evidence>
<dbReference type="KEGG" id="serw:FY030_15705"/>
<organism evidence="6 7">
    <name type="scientific">Ornithinimicrobium pratense</name>
    <dbReference type="NCBI Taxonomy" id="2593973"/>
    <lineage>
        <taxon>Bacteria</taxon>
        <taxon>Bacillati</taxon>
        <taxon>Actinomycetota</taxon>
        <taxon>Actinomycetes</taxon>
        <taxon>Micrococcales</taxon>
        <taxon>Ornithinimicrobiaceae</taxon>
        <taxon>Ornithinimicrobium</taxon>
    </lineage>
</organism>
<accession>A0A5J6V7Y2</accession>
<evidence type="ECO:0000313" key="7">
    <source>
        <dbReference type="Proteomes" id="UP000326546"/>
    </source>
</evidence>
<dbReference type="AlphaFoldDB" id="A0A5J6V7Y2"/>
<dbReference type="Proteomes" id="UP000326546">
    <property type="component" value="Chromosome"/>
</dbReference>
<dbReference type="EMBL" id="CP044427">
    <property type="protein sequence ID" value="QFG69959.1"/>
    <property type="molecule type" value="Genomic_DNA"/>
</dbReference>
<evidence type="ECO:0000256" key="4">
    <source>
        <dbReference type="PIRNR" id="PIRNR006078"/>
    </source>
</evidence>
<keyword evidence="2 4" id="KW-0808">Transferase</keyword>
<proteinExistence type="inferred from homology"/>
<feature type="region of interest" description="Disordered" evidence="5">
    <location>
        <begin position="376"/>
        <end position="403"/>
    </location>
</feature>
<sequence>MATAPTAPRVLLAPDKFKGTLTAAEVAGHLAEGIALERPDAEVVVVPVADGGDGLLAAAAAAGFERVEVTAAGPLGEPVRAAYAARAGGREAVVEMAEVCGLARLRHRLAPMTATSRGLGDVVAHALDAGATSLLVGIGGSASTDGGAGLLQALGARLLDADGAPVGPGGAGLERLAALDLSGLHPRLATARLTVACDVDNPLTGPHGAAAVYGPQKGADEDHVRALDAGVAHLAEVVARHTGQDLRDTPGAGAAGGVGFAALAVLGAVLRPGAEVVLELTGFHDALPGADLVVTGEGSLDGQTLHGKAPAAVAAAARAAGVPVVAVAGRVALDEQQLRQAGFRAAHALADLATYPQESFTHPEPLLREVGRRIARELPGPDPSQPAQLDFPSSRTFRPPSGG</sequence>
<feature type="compositionally biased region" description="Polar residues" evidence="5">
    <location>
        <begin position="385"/>
        <end position="396"/>
    </location>
</feature>
<dbReference type="PIRSF" id="PIRSF006078">
    <property type="entry name" value="GlxK"/>
    <property type="match status" value="1"/>
</dbReference>
<evidence type="ECO:0000256" key="2">
    <source>
        <dbReference type="ARBA" id="ARBA00022679"/>
    </source>
</evidence>
<reference evidence="6 7" key="1">
    <citation type="submission" date="2019-09" db="EMBL/GenBank/DDBJ databases">
        <title>Serinicoccus pratensis sp. nov., isolated from meadow soil.</title>
        <authorList>
            <person name="Zhang W."/>
        </authorList>
    </citation>
    <scope>NUCLEOTIDE SEQUENCE [LARGE SCALE GENOMIC DNA]</scope>
    <source>
        <strain evidence="6 7">W204</strain>
    </source>
</reference>
<keyword evidence="7" id="KW-1185">Reference proteome</keyword>
<keyword evidence="3 4" id="KW-0418">Kinase</keyword>
<dbReference type="GO" id="GO:0031388">
    <property type="term" value="P:organic acid phosphorylation"/>
    <property type="evidence" value="ECO:0007669"/>
    <property type="project" value="UniProtKB-UniRule"/>
</dbReference>
<dbReference type="InterPro" id="IPR004381">
    <property type="entry name" value="Glycerate_kinase"/>
</dbReference>
<dbReference type="InterPro" id="IPR036129">
    <property type="entry name" value="Glycerate_kinase_sf"/>
</dbReference>
<name>A0A5J6V7Y2_9MICO</name>
<dbReference type="PANTHER" id="PTHR21599:SF0">
    <property type="entry name" value="GLYCERATE KINASE"/>
    <property type="match status" value="1"/>
</dbReference>
<dbReference type="OrthoDB" id="9774290at2"/>
<evidence type="ECO:0000256" key="3">
    <source>
        <dbReference type="ARBA" id="ARBA00022777"/>
    </source>
</evidence>
<dbReference type="RefSeq" id="WP_158062453.1">
    <property type="nucleotide sequence ID" value="NZ_CP044427.1"/>
</dbReference>
<dbReference type="Gene3D" id="3.90.1510.10">
    <property type="entry name" value="Glycerate kinase, domain 2"/>
    <property type="match status" value="1"/>
</dbReference>
<dbReference type="Pfam" id="PF02595">
    <property type="entry name" value="Gly_kinase"/>
    <property type="match status" value="1"/>
</dbReference>
<dbReference type="NCBIfam" id="TIGR00045">
    <property type="entry name" value="glycerate kinase"/>
    <property type="match status" value="1"/>
</dbReference>
<dbReference type="SUPFAM" id="SSF110738">
    <property type="entry name" value="Glycerate kinase I"/>
    <property type="match status" value="1"/>
</dbReference>
<comment type="similarity">
    <text evidence="1 4">Belongs to the glycerate kinase type-1 family.</text>
</comment>
<dbReference type="PANTHER" id="PTHR21599">
    <property type="entry name" value="GLYCERATE KINASE"/>
    <property type="match status" value="1"/>
</dbReference>